<accession>A0ACC0YMK3</accession>
<dbReference type="Proteomes" id="UP001163603">
    <property type="component" value="Chromosome 6"/>
</dbReference>
<evidence type="ECO:0000313" key="2">
    <source>
        <dbReference type="Proteomes" id="UP001163603"/>
    </source>
</evidence>
<dbReference type="EMBL" id="CM047741">
    <property type="protein sequence ID" value="KAJ0039157.1"/>
    <property type="molecule type" value="Genomic_DNA"/>
</dbReference>
<reference evidence="2" key="1">
    <citation type="journal article" date="2023" name="G3 (Bethesda)">
        <title>Genome assembly and association tests identify interacting loci associated with vigor, precocity, and sex in interspecific pistachio rootstocks.</title>
        <authorList>
            <person name="Palmer W."/>
            <person name="Jacygrad E."/>
            <person name="Sagayaradj S."/>
            <person name="Cavanaugh K."/>
            <person name="Han R."/>
            <person name="Bertier L."/>
            <person name="Beede B."/>
            <person name="Kafkas S."/>
            <person name="Golino D."/>
            <person name="Preece J."/>
            <person name="Michelmore R."/>
        </authorList>
    </citation>
    <scope>NUCLEOTIDE SEQUENCE [LARGE SCALE GENOMIC DNA]</scope>
</reference>
<sequence length="239" mass="27161">MCLNYAAFCVAQLRIGLQKDMTIIRGPPAGQNDCKAWINNRTSRMHLACKIRVDRNPIVFQGVIGCDIKKLKQNIISLEVVQLAFVLQISGMVDILVVILHWLIKLGGLTVKQILALQQILACCHGGFQLQEPSLPLIKCRLDVNLSDPIWAYYPERLVKLYILHMPQFFVSVWRMVSRFLEKATLEKVVIVTNEEEQKDFVKEIGEEVLPEEYGGQAKFVALQDVTVPPLDDESLKME</sequence>
<keyword evidence="2" id="KW-1185">Reference proteome</keyword>
<proteinExistence type="predicted"/>
<name>A0ACC0YMK3_9ROSI</name>
<protein>
    <submittedName>
        <fullName evidence="1">Uncharacterized protein</fullName>
    </submittedName>
</protein>
<gene>
    <name evidence="1" type="ORF">Pint_22431</name>
</gene>
<evidence type="ECO:0000313" key="1">
    <source>
        <dbReference type="EMBL" id="KAJ0039157.1"/>
    </source>
</evidence>
<organism evidence="1 2">
    <name type="scientific">Pistacia integerrima</name>
    <dbReference type="NCBI Taxonomy" id="434235"/>
    <lineage>
        <taxon>Eukaryota</taxon>
        <taxon>Viridiplantae</taxon>
        <taxon>Streptophyta</taxon>
        <taxon>Embryophyta</taxon>
        <taxon>Tracheophyta</taxon>
        <taxon>Spermatophyta</taxon>
        <taxon>Magnoliopsida</taxon>
        <taxon>eudicotyledons</taxon>
        <taxon>Gunneridae</taxon>
        <taxon>Pentapetalae</taxon>
        <taxon>rosids</taxon>
        <taxon>malvids</taxon>
        <taxon>Sapindales</taxon>
        <taxon>Anacardiaceae</taxon>
        <taxon>Pistacia</taxon>
    </lineage>
</organism>
<comment type="caution">
    <text evidence="1">The sequence shown here is derived from an EMBL/GenBank/DDBJ whole genome shotgun (WGS) entry which is preliminary data.</text>
</comment>